<name>A0A7W9D4Q4_9HYPH</name>
<keyword evidence="2" id="KW-1185">Reference proteome</keyword>
<sequence length="53" mass="6085">MSNLEMLVRRRIEEERAKGTSPERITQLVQELFNSMDAAQANAPHTVSRDRNS</sequence>
<accession>A0A7W9D4Q4</accession>
<dbReference type="Proteomes" id="UP000549882">
    <property type="component" value="Unassembled WGS sequence"/>
</dbReference>
<comment type="caution">
    <text evidence="1">The sequence shown here is derived from an EMBL/GenBank/DDBJ whole genome shotgun (WGS) entry which is preliminary data.</text>
</comment>
<gene>
    <name evidence="1" type="ORF">GGD50_006369</name>
</gene>
<reference evidence="1 2" key="1">
    <citation type="submission" date="2020-08" db="EMBL/GenBank/DDBJ databases">
        <title>Genomic Encyclopedia of Type Strains, Phase IV (KMG-V): Genome sequencing to study the core and pangenomes of soil and plant-associated prokaryotes.</title>
        <authorList>
            <person name="Whitman W."/>
        </authorList>
    </citation>
    <scope>NUCLEOTIDE SEQUENCE [LARGE SCALE GENOMIC DNA]</scope>
    <source>
        <strain evidence="1 2">SEMIA 4064</strain>
    </source>
</reference>
<dbReference type="RefSeq" id="WP_181316086.1">
    <property type="nucleotide sequence ID" value="NZ_JACHBI010000024.1"/>
</dbReference>
<proteinExistence type="predicted"/>
<organism evidence="1 2">
    <name type="scientific">Rhizobium paranaense</name>
    <dbReference type="NCBI Taxonomy" id="1650438"/>
    <lineage>
        <taxon>Bacteria</taxon>
        <taxon>Pseudomonadati</taxon>
        <taxon>Pseudomonadota</taxon>
        <taxon>Alphaproteobacteria</taxon>
        <taxon>Hyphomicrobiales</taxon>
        <taxon>Rhizobiaceae</taxon>
        <taxon>Rhizobium/Agrobacterium group</taxon>
        <taxon>Rhizobium</taxon>
    </lineage>
</organism>
<evidence type="ECO:0000313" key="2">
    <source>
        <dbReference type="Proteomes" id="UP000549882"/>
    </source>
</evidence>
<evidence type="ECO:0000313" key="1">
    <source>
        <dbReference type="EMBL" id="MBB5577714.1"/>
    </source>
</evidence>
<protein>
    <submittedName>
        <fullName evidence="1">Uncharacterized protein</fullName>
    </submittedName>
</protein>
<dbReference type="AlphaFoldDB" id="A0A7W9D4Q4"/>
<dbReference type="EMBL" id="JACHBI010000024">
    <property type="protein sequence ID" value="MBB5577714.1"/>
    <property type="molecule type" value="Genomic_DNA"/>
</dbReference>